<dbReference type="Pfam" id="PF01582">
    <property type="entry name" value="TIR"/>
    <property type="match status" value="1"/>
</dbReference>
<evidence type="ECO:0000256" key="4">
    <source>
        <dbReference type="SAM" id="Phobius"/>
    </source>
</evidence>
<gene>
    <name evidence="6" type="ORF">JRO89_XS05G0065100</name>
</gene>
<proteinExistence type="predicted"/>
<keyword evidence="7" id="KW-1185">Reference proteome</keyword>
<dbReference type="InterPro" id="IPR027417">
    <property type="entry name" value="P-loop_NTPase"/>
</dbReference>
<dbReference type="InterPro" id="IPR003591">
    <property type="entry name" value="Leu-rich_rpt_typical-subtyp"/>
</dbReference>
<dbReference type="InterPro" id="IPR002182">
    <property type="entry name" value="NB-ARC"/>
</dbReference>
<comment type="caution">
    <text evidence="6">The sequence shown here is derived from an EMBL/GenBank/DDBJ whole genome shotgun (WGS) entry which is preliminary data.</text>
</comment>
<dbReference type="Gene3D" id="3.80.10.10">
    <property type="entry name" value="Ribonuclease Inhibitor"/>
    <property type="match status" value="7"/>
</dbReference>
<evidence type="ECO:0000256" key="2">
    <source>
        <dbReference type="ARBA" id="ARBA00022737"/>
    </source>
</evidence>
<accession>A0ABQ8I0U2</accession>
<keyword evidence="4" id="KW-0812">Transmembrane</keyword>
<feature type="compositionally biased region" description="Low complexity" evidence="3">
    <location>
        <begin position="46"/>
        <end position="60"/>
    </location>
</feature>
<dbReference type="SMART" id="SM00255">
    <property type="entry name" value="TIR"/>
    <property type="match status" value="1"/>
</dbReference>
<dbReference type="InterPro" id="IPR055414">
    <property type="entry name" value="LRR_R13L4/SHOC2-like"/>
</dbReference>
<sequence length="2489" mass="276070">MNRSVASFFEESRRFWCLATVTVIMTLGFSRRQPSGANSDDSRIVTSSEASTTGSSSSESFGDFRGELHVRDMHSGVPGFGEGVLLGSAAGGEEAKSMVGEPTIGSFLVGSLAVPSGLSFGVRRRVGPTGIKSLGVLGASKWVLDAAGCDGGLWVGEGRVLVPAARSVVPDLNSDRVAAAVLLGLSGFSGGLNSGVNGVLEPTLGSDLVSFNRGPGVAVGCFLVSSVVVSRGLRVGERRVVEPAAGNSLYGTRFGRAGGGGGESAFSTGGSAFSAGTGVLSFTAGWKPPDASFFKLNVDAVVDSDFFNLEQKFGVEKVSRWRRAMEKAGGISGWDSKIWHEEQLIQSLVKKVLTKLSNTPLGAAKYPVGLDSQLEKLMRMLDVKANGVRVLGFYGMGGVGKTTLSKALYNKLVIHFKRRSFISNIRETWRHHNGLMDLQNKLIGDLSANAAQHVNEVSQFIIKFNELIHEEPVLIVLDDVDDVRQLDALAGKRNRLIRALWCIAHRSSPSLGTRNIQGIALDIEKKKHELSSKQRYWMNFKQKPTFTSAIAYLKEIIYTNFFPHVADNWTGLMLHTNSFKAMVSLRLLQINHVKLNGSFRVMPAELKWLQWRGSSLKTLPFEFFSQHIAVLDLAESKITKVWEWRWWNWITGNKITGRLLVINLCDCYRLTEIPDLSDHSVLEKLILENCKGLVKIHQSIGDLSKLLHLNLKNCSNLAEFPSDVSGLKRLENLILSGCSKLKELPEDMSSMISLRELLIDETAIVKLPDSIFRLKKLEIFSLKKCWSLKRLPDYIGKLSSLKELSLDSSALEELPYSIGSLAELEKLNLMRCKSLAAIPDSIGNLKSLEELLFDCSSIKELPASVGSLSHLKNLSLGYCRSLSTLPDSIEGLSSLVQFRLEGTLIKEVPVQIGALNLVKKLEMGNCGLIKYLPQSIGKMLSITTLVLDEAGITELPESIGMLENLIMLKLNKCRQLHRLPSSIGNLKSLQYLLMAETSVTDLPDEFGMLSSLIKLKMRKEPHTGRRQDTVEQSRPTNANAQEGQLIVLPRSFSNLSSLEELDVHAWKLSGIISDEFEKLSSLEVLDLGHNNFCSLPSSLRGLSLLKDLVLSHCKYLKSLPPFPSSLLKLDVTNCSALENISDLSNLESLHYLNLTNCTKIMDIPGLQCLKSLRRLYLSGCNACFPAVKTRLAKVALKYLRNLSVPGSEIPNWFVQEIPRFACRKNRAIKGIIIGVVVSLDQSIHDDFRNKLPAIVDIQAKILRLDDPIYTATLYLMGVPETDEDQLYLCRYVDFSQLVLLLQDGGTFDVFNTYILTLRGETTSNKYLFFVLLNCLLISDNHDFNTKMGDADVDATASISSRLRWDVFLSFIGEVTSHTITQSLFKSLDEQGIRVFRGDEDEDVSRGDEMAPSLIDAIYDSAASIIILSPKYGSSRRCLEELAKICELNRLILPVFSQVDPSNVRRQEGPFKEDFKKHEERFGEQVVLNWRKAMAKVGGISGWVFDNSNEQQFVQLLVKRVLAELSNTPVRVAAYTVGLDSRVEELMKLLDVKFRGVQVLGLYGMGGVGKTTLAKAVYNKLVGKFECRSFISNVREISRQNDGLISLQNKLIDDLSLDNTVLTRNEIEANISAIKERDDAIDILKGCGFRAELAITVLTSKSLIKITEDGTLWMHDQLRDMGRQIVQQENLQVPGNRSRLWDRDEITTVFKLQKLAVLDLSESGIERVWGSYTNKVAKNLMVMNLRGCWNLVAVPDLSEHPILEKLVLERCSRLTKIHKSVGNISTLLHLDLGGCSNLIEFPRDVSGLKHLENLILSGCSKLRELPEDIGNMESLKELLLDKTAIENLPQSVIYLVKLEKLNLDGCQFLKELPKCIGKLVSLKELSLNRSAIEELPDSVGYLGNLEKLSLIGCSAVTAIPGSVGNLRSLTEFLIDGTAVKELPSSIGSLSYLKAFSVGNCQFLCKLPESIERLASVVELQLDGTSITDLPHQIGGLKMLDKLEMRNCMSLKKLPESIGSMSSLTILTLFNANITELPVSIGMLENLVILRLNKCKQLQKLPASIGKLKSLVHLLMEETAMTELPESFGMLSSLMVLRMAKRPSLSMPEKGETKDATKFVVLPTSFSNLSLLEELDARAWRIGGKIPDDFEKLSSLEILNLGQNNFHSLPSSLRGLSLLKKLLLPHCEELKSLPPLPSSLEEVNIANCFALECIYDLSNLGDLHELNLTNCEKVVDIPGLECLTSLRRLYMSGCNACFMPVRRRLSKARLKKLNNLSMPGSKIPGWFSQEVVFSKRKNRELKGVIIAVVVSLSNEISDDLRYQLPAIVDIQARILAQNKPKLTTALHLLGVPKTNQDQVHLCRYPAFNPLVSMLEDGYKIQVILQNPPFLKGVEQKKCGIYLVFENDDDYDGDEESLNENQQSVSEKLAKFFGSFEDDQVPESAHQVEQEVQKMEGTEGRNTSNKCSYFNFVSIVLCAIMLATIFRTWVFC</sequence>
<dbReference type="PANTHER" id="PTHR11017">
    <property type="entry name" value="LEUCINE-RICH REPEAT-CONTAINING PROTEIN"/>
    <property type="match status" value="1"/>
</dbReference>
<dbReference type="Gene3D" id="3.40.50.10140">
    <property type="entry name" value="Toll/interleukin-1 receptor homology (TIR) domain"/>
    <property type="match status" value="2"/>
</dbReference>
<dbReference type="EMBL" id="JAFEMO010000005">
    <property type="protein sequence ID" value="KAH7570188.1"/>
    <property type="molecule type" value="Genomic_DNA"/>
</dbReference>
<dbReference type="InterPro" id="IPR044974">
    <property type="entry name" value="Disease_R_plants"/>
</dbReference>
<evidence type="ECO:0000259" key="5">
    <source>
        <dbReference type="PROSITE" id="PS50104"/>
    </source>
</evidence>
<keyword evidence="1" id="KW-0433">Leucine-rich repeat</keyword>
<evidence type="ECO:0000313" key="6">
    <source>
        <dbReference type="EMBL" id="KAH7570188.1"/>
    </source>
</evidence>
<dbReference type="PRINTS" id="PR00364">
    <property type="entry name" value="DISEASERSIST"/>
</dbReference>
<dbReference type="InterPro" id="IPR001611">
    <property type="entry name" value="Leu-rich_rpt"/>
</dbReference>
<feature type="domain" description="TIR" evidence="5">
    <location>
        <begin position="1362"/>
        <end position="1524"/>
    </location>
</feature>
<name>A0ABQ8I0U2_9ROSI</name>
<dbReference type="InterPro" id="IPR032675">
    <property type="entry name" value="LRR_dom_sf"/>
</dbReference>
<organism evidence="6 7">
    <name type="scientific">Xanthoceras sorbifolium</name>
    <dbReference type="NCBI Taxonomy" id="99658"/>
    <lineage>
        <taxon>Eukaryota</taxon>
        <taxon>Viridiplantae</taxon>
        <taxon>Streptophyta</taxon>
        <taxon>Embryophyta</taxon>
        <taxon>Tracheophyta</taxon>
        <taxon>Spermatophyta</taxon>
        <taxon>Magnoliopsida</taxon>
        <taxon>eudicotyledons</taxon>
        <taxon>Gunneridae</taxon>
        <taxon>Pentapetalae</taxon>
        <taxon>rosids</taxon>
        <taxon>malvids</taxon>
        <taxon>Sapindales</taxon>
        <taxon>Sapindaceae</taxon>
        <taxon>Xanthoceroideae</taxon>
        <taxon>Xanthoceras</taxon>
    </lineage>
</organism>
<feature type="transmembrane region" description="Helical" evidence="4">
    <location>
        <begin position="2466"/>
        <end position="2487"/>
    </location>
</feature>
<keyword evidence="2" id="KW-0677">Repeat</keyword>
<dbReference type="InterPro" id="IPR035897">
    <property type="entry name" value="Toll_tir_struct_dom_sf"/>
</dbReference>
<evidence type="ECO:0000313" key="7">
    <source>
        <dbReference type="Proteomes" id="UP000827721"/>
    </source>
</evidence>
<protein>
    <recommendedName>
        <fullName evidence="5">TIR domain-containing protein</fullName>
    </recommendedName>
</protein>
<evidence type="ECO:0000256" key="1">
    <source>
        <dbReference type="ARBA" id="ARBA00022614"/>
    </source>
</evidence>
<dbReference type="Proteomes" id="UP000827721">
    <property type="component" value="Unassembled WGS sequence"/>
</dbReference>
<dbReference type="PANTHER" id="PTHR11017:SF385">
    <property type="entry name" value="DISEASE RESISTANCE PROTEIN (TIR-NBS-LRR CLASS)-RELATED"/>
    <property type="match status" value="1"/>
</dbReference>
<dbReference type="SUPFAM" id="SSF52058">
    <property type="entry name" value="L domain-like"/>
    <property type="match status" value="4"/>
</dbReference>
<feature type="region of interest" description="Disordered" evidence="3">
    <location>
        <begin position="32"/>
        <end position="61"/>
    </location>
</feature>
<dbReference type="SUPFAM" id="SSF52200">
    <property type="entry name" value="Toll/Interleukin receptor TIR domain"/>
    <property type="match status" value="1"/>
</dbReference>
<dbReference type="Gene3D" id="3.40.50.300">
    <property type="entry name" value="P-loop containing nucleotide triphosphate hydrolases"/>
    <property type="match status" value="2"/>
</dbReference>
<dbReference type="Pfam" id="PF13855">
    <property type="entry name" value="LRR_8"/>
    <property type="match status" value="1"/>
</dbReference>
<evidence type="ECO:0000256" key="3">
    <source>
        <dbReference type="SAM" id="MobiDB-lite"/>
    </source>
</evidence>
<dbReference type="Pfam" id="PF23282">
    <property type="entry name" value="WHD_ROQ1"/>
    <property type="match status" value="1"/>
</dbReference>
<dbReference type="SUPFAM" id="SSF52540">
    <property type="entry name" value="P-loop containing nucleoside triphosphate hydrolases"/>
    <property type="match status" value="2"/>
</dbReference>
<dbReference type="InterPro" id="IPR058192">
    <property type="entry name" value="WHD_ROQ1-like"/>
</dbReference>
<keyword evidence="4" id="KW-0472">Membrane</keyword>
<keyword evidence="4" id="KW-1133">Transmembrane helix</keyword>
<dbReference type="InterPro" id="IPR000157">
    <property type="entry name" value="TIR_dom"/>
</dbReference>
<dbReference type="Pfam" id="PF00931">
    <property type="entry name" value="NB-ARC"/>
    <property type="match status" value="2"/>
</dbReference>
<dbReference type="SMART" id="SM00369">
    <property type="entry name" value="LRR_TYP"/>
    <property type="match status" value="16"/>
</dbReference>
<reference evidence="6 7" key="1">
    <citation type="submission" date="2021-02" db="EMBL/GenBank/DDBJ databases">
        <title>Plant Genome Project.</title>
        <authorList>
            <person name="Zhang R.-G."/>
        </authorList>
    </citation>
    <scope>NUCLEOTIDE SEQUENCE [LARGE SCALE GENOMIC DNA]</scope>
    <source>
        <tissue evidence="6">Leaves</tissue>
    </source>
</reference>
<dbReference type="PROSITE" id="PS50104">
    <property type="entry name" value="TIR"/>
    <property type="match status" value="1"/>
</dbReference>
<dbReference type="Pfam" id="PF23598">
    <property type="entry name" value="LRR_14"/>
    <property type="match status" value="2"/>
</dbReference>
<dbReference type="PROSITE" id="PS51450">
    <property type="entry name" value="LRR"/>
    <property type="match status" value="2"/>
</dbReference>